<dbReference type="InterPro" id="IPR036291">
    <property type="entry name" value="NAD(P)-bd_dom_sf"/>
</dbReference>
<name>A0A1M6E2M6_9ACTN</name>
<dbReference type="PANTHER" id="PTHR43333">
    <property type="entry name" value="2-HACID_DH_C DOMAIN-CONTAINING PROTEIN"/>
    <property type="match status" value="1"/>
</dbReference>
<keyword evidence="2" id="KW-0520">NAD</keyword>
<evidence type="ECO:0000256" key="1">
    <source>
        <dbReference type="ARBA" id="ARBA00023002"/>
    </source>
</evidence>
<dbReference type="GO" id="GO:0051287">
    <property type="term" value="F:NAD binding"/>
    <property type="evidence" value="ECO:0007669"/>
    <property type="project" value="InterPro"/>
</dbReference>
<sequence length="306" mass="33073">MAGRALVQWEENRRNAPESLTVDIYTGGPAPDGLDGVAFYQVPYAPSTQGVDERLDIIGRMPSLEVLQLTSAGFEHVLELLPDHVTLCNGRGLHDASTAEHALGLILAAQRDLPRWALDQRGHRWSPAPLRSLADRRVVIVGHGSIGRAIERRLLPFETEVVRVASRARPEEDVHGVDELPALLPHADIVVLVTPLNEHTRGLFGAAELALLPDDALVVNVGRGPVLDTGALLAEKGRVRASLDVTDPEPLSAEHPLWDAPGVFVTPHVAGGSTAFYPRARAFMDSQLARWASGEPLENVVRPGRG</sequence>
<evidence type="ECO:0000313" key="5">
    <source>
        <dbReference type="Proteomes" id="UP000184452"/>
    </source>
</evidence>
<dbReference type="STRING" id="758803.SAMN05421803_102126"/>
<organism evidence="4 5">
    <name type="scientific">Nocardiopsis flavescens</name>
    <dbReference type="NCBI Taxonomy" id="758803"/>
    <lineage>
        <taxon>Bacteria</taxon>
        <taxon>Bacillati</taxon>
        <taxon>Actinomycetota</taxon>
        <taxon>Actinomycetes</taxon>
        <taxon>Streptosporangiales</taxon>
        <taxon>Nocardiopsidaceae</taxon>
        <taxon>Nocardiopsis</taxon>
    </lineage>
</organism>
<dbReference type="AlphaFoldDB" id="A0A1M6E2M6"/>
<proteinExistence type="predicted"/>
<dbReference type="OrthoDB" id="4324715at2"/>
<accession>A0A1M6E2M6</accession>
<dbReference type="RefSeq" id="WP_073375714.1">
    <property type="nucleotide sequence ID" value="NZ_FQZK01000002.1"/>
</dbReference>
<dbReference type="InterPro" id="IPR006140">
    <property type="entry name" value="D-isomer_DH_NAD-bd"/>
</dbReference>
<dbReference type="EMBL" id="FQZK01000002">
    <property type="protein sequence ID" value="SHI79746.1"/>
    <property type="molecule type" value="Genomic_DNA"/>
</dbReference>
<keyword evidence="5" id="KW-1185">Reference proteome</keyword>
<protein>
    <submittedName>
        <fullName evidence="4">Phosphoglycerate dehydrogenase</fullName>
    </submittedName>
</protein>
<dbReference type="GO" id="GO:0016616">
    <property type="term" value="F:oxidoreductase activity, acting on the CH-OH group of donors, NAD or NADP as acceptor"/>
    <property type="evidence" value="ECO:0007669"/>
    <property type="project" value="UniProtKB-ARBA"/>
</dbReference>
<reference evidence="4 5" key="1">
    <citation type="submission" date="2016-11" db="EMBL/GenBank/DDBJ databases">
        <authorList>
            <person name="Jaros S."/>
            <person name="Januszkiewicz K."/>
            <person name="Wedrychowicz H."/>
        </authorList>
    </citation>
    <scope>NUCLEOTIDE SEQUENCE [LARGE SCALE GENOMIC DNA]</scope>
    <source>
        <strain evidence="4 5">CGMCC 4.5723</strain>
    </source>
</reference>
<dbReference type="Gene3D" id="3.40.50.720">
    <property type="entry name" value="NAD(P)-binding Rossmann-like Domain"/>
    <property type="match status" value="2"/>
</dbReference>
<keyword evidence="1" id="KW-0560">Oxidoreductase</keyword>
<feature type="domain" description="D-isomer specific 2-hydroxyacid dehydrogenase NAD-binding" evidence="3">
    <location>
        <begin position="103"/>
        <end position="270"/>
    </location>
</feature>
<dbReference type="Proteomes" id="UP000184452">
    <property type="component" value="Unassembled WGS sequence"/>
</dbReference>
<dbReference type="PROSITE" id="PS00671">
    <property type="entry name" value="D_2_HYDROXYACID_DH_3"/>
    <property type="match status" value="1"/>
</dbReference>
<dbReference type="Pfam" id="PF02826">
    <property type="entry name" value="2-Hacid_dh_C"/>
    <property type="match status" value="1"/>
</dbReference>
<gene>
    <name evidence="4" type="ORF">SAMN05421803_102126</name>
</gene>
<dbReference type="InterPro" id="IPR029753">
    <property type="entry name" value="D-isomer_DH_CS"/>
</dbReference>
<evidence type="ECO:0000313" key="4">
    <source>
        <dbReference type="EMBL" id="SHI79746.1"/>
    </source>
</evidence>
<dbReference type="PANTHER" id="PTHR43333:SF1">
    <property type="entry name" value="D-ISOMER SPECIFIC 2-HYDROXYACID DEHYDROGENASE NAD-BINDING DOMAIN-CONTAINING PROTEIN"/>
    <property type="match status" value="1"/>
</dbReference>
<dbReference type="SUPFAM" id="SSF51735">
    <property type="entry name" value="NAD(P)-binding Rossmann-fold domains"/>
    <property type="match status" value="1"/>
</dbReference>
<evidence type="ECO:0000256" key="2">
    <source>
        <dbReference type="ARBA" id="ARBA00023027"/>
    </source>
</evidence>
<dbReference type="CDD" id="cd12166">
    <property type="entry name" value="2-Hacid_dh_7"/>
    <property type="match status" value="1"/>
</dbReference>
<evidence type="ECO:0000259" key="3">
    <source>
        <dbReference type="Pfam" id="PF02826"/>
    </source>
</evidence>